<proteinExistence type="predicted"/>
<dbReference type="AlphaFoldDB" id="A0A0A9HMK0"/>
<reference evidence="1" key="1">
    <citation type="submission" date="2014-09" db="EMBL/GenBank/DDBJ databases">
        <authorList>
            <person name="Magalhaes I.L.F."/>
            <person name="Oliveira U."/>
            <person name="Santos F.R."/>
            <person name="Vidigal T.H.D.A."/>
            <person name="Brescovit A.D."/>
            <person name="Santos A.J."/>
        </authorList>
    </citation>
    <scope>NUCLEOTIDE SEQUENCE</scope>
    <source>
        <tissue evidence="1">Shoot tissue taken approximately 20 cm above the soil surface</tissue>
    </source>
</reference>
<accession>A0A0A9HMK0</accession>
<name>A0A0A9HMK0_ARUDO</name>
<organism evidence="1">
    <name type="scientific">Arundo donax</name>
    <name type="common">Giant reed</name>
    <name type="synonym">Donax arundinaceus</name>
    <dbReference type="NCBI Taxonomy" id="35708"/>
    <lineage>
        <taxon>Eukaryota</taxon>
        <taxon>Viridiplantae</taxon>
        <taxon>Streptophyta</taxon>
        <taxon>Embryophyta</taxon>
        <taxon>Tracheophyta</taxon>
        <taxon>Spermatophyta</taxon>
        <taxon>Magnoliopsida</taxon>
        <taxon>Liliopsida</taxon>
        <taxon>Poales</taxon>
        <taxon>Poaceae</taxon>
        <taxon>PACMAD clade</taxon>
        <taxon>Arundinoideae</taxon>
        <taxon>Arundineae</taxon>
        <taxon>Arundo</taxon>
    </lineage>
</organism>
<reference evidence="1" key="2">
    <citation type="journal article" date="2015" name="Data Brief">
        <title>Shoot transcriptome of the giant reed, Arundo donax.</title>
        <authorList>
            <person name="Barrero R.A."/>
            <person name="Guerrero F.D."/>
            <person name="Moolhuijzen P."/>
            <person name="Goolsby J.A."/>
            <person name="Tidwell J."/>
            <person name="Bellgard S.E."/>
            <person name="Bellgard M.I."/>
        </authorList>
    </citation>
    <scope>NUCLEOTIDE SEQUENCE</scope>
    <source>
        <tissue evidence="1">Shoot tissue taken approximately 20 cm above the soil surface</tissue>
    </source>
</reference>
<evidence type="ECO:0000313" key="1">
    <source>
        <dbReference type="EMBL" id="JAE37977.1"/>
    </source>
</evidence>
<dbReference type="EMBL" id="GBRH01159919">
    <property type="protein sequence ID" value="JAE37977.1"/>
    <property type="molecule type" value="Transcribed_RNA"/>
</dbReference>
<sequence length="26" mass="2996">MLMNLTVKLARIQPALFHQLEVDISN</sequence>
<protein>
    <submittedName>
        <fullName evidence="1">Uncharacterized protein</fullName>
    </submittedName>
</protein>